<keyword evidence="6" id="KW-0333">Golgi apparatus</keyword>
<dbReference type="GeneID" id="109477607"/>
<keyword evidence="4" id="KW-0735">Signal-anchor</keyword>
<dbReference type="OrthoDB" id="514299at2759"/>
<dbReference type="PANTHER" id="PTHR14647">
    <property type="entry name" value="GALACTOSE-3-O-SULFOTRANSFERASE"/>
    <property type="match status" value="1"/>
</dbReference>
<evidence type="ECO:0000256" key="2">
    <source>
        <dbReference type="ARBA" id="ARBA00022679"/>
    </source>
</evidence>
<reference evidence="11 12" key="1">
    <citation type="submission" date="2025-04" db="UniProtKB">
        <authorList>
            <consortium name="RefSeq"/>
        </authorList>
    </citation>
    <scope>IDENTIFICATION</scope>
    <source>
        <tissue evidence="11 12">Gonad</tissue>
    </source>
</reference>
<organism evidence="10 12">
    <name type="scientific">Branchiostoma belcheri</name>
    <name type="common">Amphioxus</name>
    <dbReference type="NCBI Taxonomy" id="7741"/>
    <lineage>
        <taxon>Eukaryota</taxon>
        <taxon>Metazoa</taxon>
        <taxon>Chordata</taxon>
        <taxon>Cephalochordata</taxon>
        <taxon>Leptocardii</taxon>
        <taxon>Amphioxiformes</taxon>
        <taxon>Branchiostomatidae</taxon>
        <taxon>Branchiostoma</taxon>
    </lineage>
</organism>
<keyword evidence="10" id="KW-1185">Reference proteome</keyword>
<evidence type="ECO:0000313" key="12">
    <source>
        <dbReference type="RefSeq" id="XP_019634510.1"/>
    </source>
</evidence>
<gene>
    <name evidence="11 12" type="primary">LOC109477607</name>
</gene>
<comment type="subcellular location">
    <subcellularLocation>
        <location evidence="1">Golgi apparatus membrane</location>
        <topology evidence="1">Single-pass type II membrane protein</topology>
    </subcellularLocation>
</comment>
<dbReference type="Pfam" id="PF06990">
    <property type="entry name" value="Gal-3-0_sulfotr"/>
    <property type="match status" value="1"/>
</dbReference>
<dbReference type="RefSeq" id="XP_019634510.1">
    <property type="nucleotide sequence ID" value="XM_019778951.1"/>
</dbReference>
<dbReference type="RefSeq" id="XP_019634509.1">
    <property type="nucleotide sequence ID" value="XM_019778950.1"/>
</dbReference>
<evidence type="ECO:0000256" key="8">
    <source>
        <dbReference type="ARBA" id="ARBA00023180"/>
    </source>
</evidence>
<dbReference type="AlphaFoldDB" id="A0A6P4YYS2"/>
<dbReference type="Proteomes" id="UP000515135">
    <property type="component" value="Unplaced"/>
</dbReference>
<keyword evidence="2" id="KW-0808">Transferase</keyword>
<name>A0A6P4YYS2_BRABE</name>
<keyword evidence="8" id="KW-0325">Glycoprotein</keyword>
<dbReference type="GO" id="GO:0001733">
    <property type="term" value="F:galactosylceramide sulfotransferase activity"/>
    <property type="evidence" value="ECO:0007669"/>
    <property type="project" value="InterPro"/>
</dbReference>
<evidence type="ECO:0000256" key="4">
    <source>
        <dbReference type="ARBA" id="ARBA00022968"/>
    </source>
</evidence>
<evidence type="ECO:0000256" key="9">
    <source>
        <dbReference type="SAM" id="Phobius"/>
    </source>
</evidence>
<proteinExistence type="predicted"/>
<evidence type="ECO:0000256" key="7">
    <source>
        <dbReference type="ARBA" id="ARBA00023136"/>
    </source>
</evidence>
<keyword evidence="3 9" id="KW-0812">Transmembrane</keyword>
<keyword evidence="7 9" id="KW-0472">Membrane</keyword>
<dbReference type="GO" id="GO:0009247">
    <property type="term" value="P:glycolipid biosynthetic process"/>
    <property type="evidence" value="ECO:0007669"/>
    <property type="project" value="InterPro"/>
</dbReference>
<evidence type="ECO:0000313" key="11">
    <source>
        <dbReference type="RefSeq" id="XP_019634509.1"/>
    </source>
</evidence>
<dbReference type="InterPro" id="IPR009729">
    <property type="entry name" value="Gal-3-0_sulfotransfrase"/>
</dbReference>
<evidence type="ECO:0000256" key="1">
    <source>
        <dbReference type="ARBA" id="ARBA00004323"/>
    </source>
</evidence>
<evidence type="ECO:0000256" key="5">
    <source>
        <dbReference type="ARBA" id="ARBA00022989"/>
    </source>
</evidence>
<evidence type="ECO:0000256" key="6">
    <source>
        <dbReference type="ARBA" id="ARBA00023034"/>
    </source>
</evidence>
<evidence type="ECO:0000256" key="3">
    <source>
        <dbReference type="ARBA" id="ARBA00022692"/>
    </source>
</evidence>
<dbReference type="PANTHER" id="PTHR14647:SF87">
    <property type="entry name" value="PUTATIVE-RELATED"/>
    <property type="match status" value="1"/>
</dbReference>
<evidence type="ECO:0000313" key="10">
    <source>
        <dbReference type="Proteomes" id="UP000515135"/>
    </source>
</evidence>
<protein>
    <submittedName>
        <fullName evidence="11 12">Uncharacterized protein LOC109477607</fullName>
    </submittedName>
</protein>
<dbReference type="KEGG" id="bbel:109477607"/>
<accession>A0A6P4YYS2</accession>
<dbReference type="GO" id="GO:0000139">
    <property type="term" value="C:Golgi membrane"/>
    <property type="evidence" value="ECO:0007669"/>
    <property type="project" value="UniProtKB-SubCell"/>
</dbReference>
<feature type="transmembrane region" description="Helical" evidence="9">
    <location>
        <begin position="21"/>
        <end position="39"/>
    </location>
</feature>
<keyword evidence="5 9" id="KW-1133">Transmembrane helix</keyword>
<sequence>MFAASCTRALRCRGRGKLRQTSAMCVLAAVSWAAFYVFLTRRIFVEDKDVNRAAAAVELPAVPPQAVGWTGRLAVDRNHKEIIIPGEGRCEEQTKIVFISVHMAKGDVVTNILQRFGDLRNLTFVLPKEEGDENTGWPQCFQTNHMLPSRTGRSVAWARFRLVTVYRC</sequence>